<protein>
    <submittedName>
        <fullName evidence="1">Uncharacterized protein</fullName>
    </submittedName>
</protein>
<reference evidence="1" key="1">
    <citation type="journal article" date="2012" name="Nat. Biotechnol.">
        <title>Reference genome sequence of the model plant Setaria.</title>
        <authorList>
            <person name="Bennetzen J.L."/>
            <person name="Schmutz J."/>
            <person name="Wang H."/>
            <person name="Percifield R."/>
            <person name="Hawkins J."/>
            <person name="Pontaroli A.C."/>
            <person name="Estep M."/>
            <person name="Feng L."/>
            <person name="Vaughn J.N."/>
            <person name="Grimwood J."/>
            <person name="Jenkins J."/>
            <person name="Barry K."/>
            <person name="Lindquist E."/>
            <person name="Hellsten U."/>
            <person name="Deshpande S."/>
            <person name="Wang X."/>
            <person name="Wu X."/>
            <person name="Mitros T."/>
            <person name="Triplett J."/>
            <person name="Yang X."/>
            <person name="Ye C.Y."/>
            <person name="Mauro-Herrera M."/>
            <person name="Wang L."/>
            <person name="Li P."/>
            <person name="Sharma M."/>
            <person name="Sharma R."/>
            <person name="Ronald P.C."/>
            <person name="Panaud O."/>
            <person name="Kellogg E.A."/>
            <person name="Brutnell T.P."/>
            <person name="Doust A.N."/>
            <person name="Tuskan G.A."/>
            <person name="Rokhsar D."/>
            <person name="Devos K.M."/>
        </authorList>
    </citation>
    <scope>NUCLEOTIDE SEQUENCE [LARGE SCALE GENOMIC DNA]</scope>
    <source>
        <strain evidence="1">Yugu1</strain>
    </source>
</reference>
<dbReference type="EMBL" id="CM003530">
    <property type="protein sequence ID" value="RCV18338.1"/>
    <property type="molecule type" value="Genomic_DNA"/>
</dbReference>
<reference evidence="1" key="2">
    <citation type="submission" date="2015-07" db="EMBL/GenBank/DDBJ databases">
        <authorList>
            <person name="Noorani M."/>
        </authorList>
    </citation>
    <scope>NUCLEOTIDE SEQUENCE</scope>
    <source>
        <strain evidence="1">Yugu1</strain>
    </source>
</reference>
<sequence length="58" mass="6804">MIAHLPCPLPFPHFRFMVMPSFSSIRVEGLKLNDCKRSRSVRKAWTTKIFKESFMSIC</sequence>
<accession>A0A368QKS9</accession>
<dbReference type="AlphaFoldDB" id="A0A368QKS9"/>
<evidence type="ECO:0000313" key="1">
    <source>
        <dbReference type="EMBL" id="RCV18338.1"/>
    </source>
</evidence>
<organism evidence="1">
    <name type="scientific">Setaria italica</name>
    <name type="common">Foxtail millet</name>
    <name type="synonym">Panicum italicum</name>
    <dbReference type="NCBI Taxonomy" id="4555"/>
    <lineage>
        <taxon>Eukaryota</taxon>
        <taxon>Viridiplantae</taxon>
        <taxon>Streptophyta</taxon>
        <taxon>Embryophyta</taxon>
        <taxon>Tracheophyta</taxon>
        <taxon>Spermatophyta</taxon>
        <taxon>Magnoliopsida</taxon>
        <taxon>Liliopsida</taxon>
        <taxon>Poales</taxon>
        <taxon>Poaceae</taxon>
        <taxon>PACMAD clade</taxon>
        <taxon>Panicoideae</taxon>
        <taxon>Panicodae</taxon>
        <taxon>Paniceae</taxon>
        <taxon>Cenchrinae</taxon>
        <taxon>Setaria</taxon>
    </lineage>
</organism>
<proteinExistence type="predicted"/>
<gene>
    <name evidence="1" type="ORF">SETIT_3G292900v2</name>
</gene>
<name>A0A368QKS9_SETIT</name>